<organism evidence="1 2">
    <name type="scientific">Aspergillus melleus</name>
    <dbReference type="NCBI Taxonomy" id="138277"/>
    <lineage>
        <taxon>Eukaryota</taxon>
        <taxon>Fungi</taxon>
        <taxon>Dikarya</taxon>
        <taxon>Ascomycota</taxon>
        <taxon>Pezizomycotina</taxon>
        <taxon>Eurotiomycetes</taxon>
        <taxon>Eurotiomycetidae</taxon>
        <taxon>Eurotiales</taxon>
        <taxon>Aspergillaceae</taxon>
        <taxon>Aspergillus</taxon>
        <taxon>Aspergillus subgen. Circumdati</taxon>
    </lineage>
</organism>
<dbReference type="EMBL" id="JAOPJF010000006">
    <property type="protein sequence ID" value="KAK1148738.1"/>
    <property type="molecule type" value="Genomic_DNA"/>
</dbReference>
<evidence type="ECO:0000313" key="2">
    <source>
        <dbReference type="Proteomes" id="UP001177260"/>
    </source>
</evidence>
<comment type="caution">
    <text evidence="1">The sequence shown here is derived from an EMBL/GenBank/DDBJ whole genome shotgun (WGS) entry which is preliminary data.</text>
</comment>
<protein>
    <submittedName>
        <fullName evidence="1">Uncharacterized protein</fullName>
    </submittedName>
</protein>
<gene>
    <name evidence="1" type="ORF">N8T08_008623</name>
</gene>
<evidence type="ECO:0000313" key="1">
    <source>
        <dbReference type="EMBL" id="KAK1148738.1"/>
    </source>
</evidence>
<sequence>MSMSIKRTFHSARQTLVKFLGYPADKLDEPFKDAFFNYVENGAVKKVGELESVEILHRNDGSNPIHKSHYNRNDTANIISAKVKPKNGSARTHHIYENGTGTMHVHDKREYSTTARQNS</sequence>
<reference evidence="1 2" key="1">
    <citation type="journal article" date="2023" name="ACS Omega">
        <title>Identification of the Neoaspergillic Acid Biosynthesis Gene Cluster by Establishing an In Vitro CRISPR-Ribonucleoprotein Genetic System in Aspergillus melleus.</title>
        <authorList>
            <person name="Yuan B."/>
            <person name="Grau M.F."/>
            <person name="Murata R.M."/>
            <person name="Torok T."/>
            <person name="Venkateswaran K."/>
            <person name="Stajich J.E."/>
            <person name="Wang C.C.C."/>
        </authorList>
    </citation>
    <scope>NUCLEOTIDE SEQUENCE [LARGE SCALE GENOMIC DNA]</scope>
    <source>
        <strain evidence="1 2">IMV 1140</strain>
    </source>
</reference>
<keyword evidence="2" id="KW-1185">Reference proteome</keyword>
<proteinExistence type="predicted"/>
<name>A0ACC3BE99_9EURO</name>
<dbReference type="Proteomes" id="UP001177260">
    <property type="component" value="Unassembled WGS sequence"/>
</dbReference>
<accession>A0ACC3BE99</accession>